<dbReference type="GeneID" id="30027575"/>
<dbReference type="Proteomes" id="UP000092555">
    <property type="component" value="Unassembled WGS sequence"/>
</dbReference>
<evidence type="ECO:0000313" key="1">
    <source>
        <dbReference type="EMBL" id="OBA22521.1"/>
    </source>
</evidence>
<dbReference type="RefSeq" id="XP_018713017.1">
    <property type="nucleotide sequence ID" value="XM_018854599.1"/>
</dbReference>
<keyword evidence="2" id="KW-1185">Reference proteome</keyword>
<proteinExistence type="predicted"/>
<gene>
    <name evidence="1" type="ORF">METBIDRAFT_154587</name>
</gene>
<name>A0A1A0HEU5_9ASCO</name>
<dbReference type="EMBL" id="LXTC01000002">
    <property type="protein sequence ID" value="OBA22521.1"/>
    <property type="molecule type" value="Genomic_DNA"/>
</dbReference>
<protein>
    <submittedName>
        <fullName evidence="1">Uncharacterized protein</fullName>
    </submittedName>
</protein>
<reference evidence="1 2" key="1">
    <citation type="submission" date="2016-05" db="EMBL/GenBank/DDBJ databases">
        <title>Comparative genomics of biotechnologically important yeasts.</title>
        <authorList>
            <consortium name="DOE Joint Genome Institute"/>
            <person name="Riley R."/>
            <person name="Haridas S."/>
            <person name="Wolfe K.H."/>
            <person name="Lopes M.R."/>
            <person name="Hittinger C.T."/>
            <person name="Goker M."/>
            <person name="Salamov A."/>
            <person name="Wisecaver J."/>
            <person name="Long T.M."/>
            <person name="Aerts A.L."/>
            <person name="Barry K."/>
            <person name="Choi C."/>
            <person name="Clum A."/>
            <person name="Coughlan A.Y."/>
            <person name="Deshpande S."/>
            <person name="Douglass A.P."/>
            <person name="Hanson S.J."/>
            <person name="Klenk H.-P."/>
            <person name="LaButti K."/>
            <person name="Lapidus A."/>
            <person name="Lindquist E."/>
            <person name="Lipzen A."/>
            <person name="Meier-kolthoff J.P."/>
            <person name="Ohm R.A."/>
            <person name="Otillar R.P."/>
            <person name="Pangilinan J."/>
            <person name="Peng Y."/>
            <person name="Rokas A."/>
            <person name="Rosa C.A."/>
            <person name="Scheuner C."/>
            <person name="Sibirny A.A."/>
            <person name="Slot J.C."/>
            <person name="Stielow J.B."/>
            <person name="Sun H."/>
            <person name="Kurtzman C.P."/>
            <person name="Blackwell M."/>
            <person name="Grigoriev I.V."/>
            <person name="Jeffries T.W."/>
        </authorList>
    </citation>
    <scope>NUCLEOTIDE SEQUENCE [LARGE SCALE GENOMIC DNA]</scope>
    <source>
        <strain evidence="1 2">NRRL YB-4993</strain>
    </source>
</reference>
<sequence>MLLEIREEFRRLKRRTVVSGKEVGSYRRVAPRPKCTVAPGAALGNRVGPVCCSSGCASSCLCPRKGVEERHVSCKSGENFEQKFRPQAFRQRGCLKPLFFLSWVENGGTVLVLELGTSTLARIRCDAVRMGAKSWGRPFAIERHNKRVIGIAAEHL</sequence>
<evidence type="ECO:0000313" key="2">
    <source>
        <dbReference type="Proteomes" id="UP000092555"/>
    </source>
</evidence>
<dbReference type="AlphaFoldDB" id="A0A1A0HEU5"/>
<organism evidence="1 2">
    <name type="scientific">Metschnikowia bicuspidata var. bicuspidata NRRL YB-4993</name>
    <dbReference type="NCBI Taxonomy" id="869754"/>
    <lineage>
        <taxon>Eukaryota</taxon>
        <taxon>Fungi</taxon>
        <taxon>Dikarya</taxon>
        <taxon>Ascomycota</taxon>
        <taxon>Saccharomycotina</taxon>
        <taxon>Pichiomycetes</taxon>
        <taxon>Metschnikowiaceae</taxon>
        <taxon>Metschnikowia</taxon>
    </lineage>
</organism>
<accession>A0A1A0HEU5</accession>
<comment type="caution">
    <text evidence="1">The sequence shown here is derived from an EMBL/GenBank/DDBJ whole genome shotgun (WGS) entry which is preliminary data.</text>
</comment>